<name>A0A7I7YMV8_9MYCO</name>
<feature type="transmembrane region" description="Helical" evidence="1">
    <location>
        <begin position="80"/>
        <end position="101"/>
    </location>
</feature>
<organism evidence="2 3">
    <name type="scientific">Mycobacterium parmense</name>
    <dbReference type="NCBI Taxonomy" id="185642"/>
    <lineage>
        <taxon>Bacteria</taxon>
        <taxon>Bacillati</taxon>
        <taxon>Actinomycetota</taxon>
        <taxon>Actinomycetes</taxon>
        <taxon>Mycobacteriales</taxon>
        <taxon>Mycobacteriaceae</taxon>
        <taxon>Mycobacterium</taxon>
        <taxon>Mycobacterium simiae complex</taxon>
    </lineage>
</organism>
<gene>
    <name evidence="2" type="ORF">MPRM_02900</name>
</gene>
<evidence type="ECO:0000256" key="1">
    <source>
        <dbReference type="SAM" id="Phobius"/>
    </source>
</evidence>
<keyword evidence="1" id="KW-0472">Membrane</keyword>
<dbReference type="AlphaFoldDB" id="A0A7I7YMV8"/>
<keyword evidence="1" id="KW-0812">Transmembrane</keyword>
<reference evidence="2 3" key="1">
    <citation type="journal article" date="2019" name="Emerg. Microbes Infect.">
        <title>Comprehensive subspecies identification of 175 nontuberculous mycobacteria species based on 7547 genomic profiles.</title>
        <authorList>
            <person name="Matsumoto Y."/>
            <person name="Kinjo T."/>
            <person name="Motooka D."/>
            <person name="Nabeya D."/>
            <person name="Jung N."/>
            <person name="Uechi K."/>
            <person name="Horii T."/>
            <person name="Iida T."/>
            <person name="Fujita J."/>
            <person name="Nakamura S."/>
        </authorList>
    </citation>
    <scope>NUCLEOTIDE SEQUENCE [LARGE SCALE GENOMIC DNA]</scope>
    <source>
        <strain evidence="2 3">JCM 14742</strain>
    </source>
</reference>
<feature type="transmembrane region" description="Helical" evidence="1">
    <location>
        <begin position="113"/>
        <end position="131"/>
    </location>
</feature>
<keyword evidence="3" id="KW-1185">Reference proteome</keyword>
<protein>
    <submittedName>
        <fullName evidence="2">Uncharacterized protein</fullName>
    </submittedName>
</protein>
<feature type="transmembrane region" description="Helical" evidence="1">
    <location>
        <begin position="12"/>
        <end position="31"/>
    </location>
</feature>
<dbReference type="EMBL" id="AP022614">
    <property type="protein sequence ID" value="BBZ43009.1"/>
    <property type="molecule type" value="Genomic_DNA"/>
</dbReference>
<sequence length="146" mass="16138">MSNLTSDLFGLLAAAAVCGAVVLAAVASVYVRRLERRPTLPISEQIGSAKSVVRKLRKREPMSQDEFDYARQIVADRGSLRAVCIPGALFMLGCFYVFGSLEHLHGATPSERTFLGVIPMITSTNLAIQLLRHVRLRRRLRTATVR</sequence>
<keyword evidence="1" id="KW-1133">Transmembrane helix</keyword>
<dbReference type="Proteomes" id="UP000467105">
    <property type="component" value="Chromosome"/>
</dbReference>
<evidence type="ECO:0000313" key="2">
    <source>
        <dbReference type="EMBL" id="BBZ43009.1"/>
    </source>
</evidence>
<accession>A0A7I7YMV8</accession>
<evidence type="ECO:0000313" key="3">
    <source>
        <dbReference type="Proteomes" id="UP000467105"/>
    </source>
</evidence>
<proteinExistence type="predicted"/>